<protein>
    <recommendedName>
        <fullName evidence="1">DDE-1 domain-containing protein</fullName>
    </recommendedName>
</protein>
<accession>A0ABQ9HZP0</accession>
<sequence>MPGWEWSYSFLQRHKHELAHKLRNNLSRKLAQVNDNILKTFLTTLKMRLSNHLYNYDETAFHDNPKKKLTLFRRSCRHLQRIRNSTKSCCTTLFCGNAEGVFILPYIILYGAPPGTKLNVSKSGWIEHEIFDDWFENHFLLCVKNKVGKKVLIGDNLSSHITIRSLQLAKKNEVVLNISATKLNQFTSAFGCSIFRKSEDTFKRDSSTVEGIKTRKGDCCFAKKTLDLGESTASQNLVKGWNFLLDLITLSITVLEKNSRSTSKILGRVILVLLKDQESIVFLLNQEKMCLPNKFKSFMKTKIQAEDVNEEVLLNYRDLNGINLSDASNEEHVAPSNGTALFGNNISESEDITALLATVSGPCNEVLYLKDDFVIVKYDGTLYPGKVTDIHDELYKVRCMVKSAAYWKWPDKHDKFCVIA</sequence>
<evidence type="ECO:0000259" key="1">
    <source>
        <dbReference type="Pfam" id="PF03184"/>
    </source>
</evidence>
<gene>
    <name evidence="2" type="ORF">PR048_009370</name>
</gene>
<dbReference type="Proteomes" id="UP001159363">
    <property type="component" value="Chromosome 3"/>
</dbReference>
<name>A0ABQ9HZP0_9NEOP</name>
<comment type="caution">
    <text evidence="2">The sequence shown here is derived from an EMBL/GenBank/DDBJ whole genome shotgun (WGS) entry which is preliminary data.</text>
</comment>
<evidence type="ECO:0000313" key="2">
    <source>
        <dbReference type="EMBL" id="KAJ8889865.1"/>
    </source>
</evidence>
<dbReference type="Pfam" id="PF03184">
    <property type="entry name" value="DDE_1"/>
    <property type="match status" value="1"/>
</dbReference>
<evidence type="ECO:0000313" key="3">
    <source>
        <dbReference type="Proteomes" id="UP001159363"/>
    </source>
</evidence>
<dbReference type="InterPro" id="IPR004875">
    <property type="entry name" value="DDE_SF_endonuclease_dom"/>
</dbReference>
<feature type="domain" description="DDE-1" evidence="1">
    <location>
        <begin position="114"/>
        <end position="204"/>
    </location>
</feature>
<organism evidence="2 3">
    <name type="scientific">Dryococelus australis</name>
    <dbReference type="NCBI Taxonomy" id="614101"/>
    <lineage>
        <taxon>Eukaryota</taxon>
        <taxon>Metazoa</taxon>
        <taxon>Ecdysozoa</taxon>
        <taxon>Arthropoda</taxon>
        <taxon>Hexapoda</taxon>
        <taxon>Insecta</taxon>
        <taxon>Pterygota</taxon>
        <taxon>Neoptera</taxon>
        <taxon>Polyneoptera</taxon>
        <taxon>Phasmatodea</taxon>
        <taxon>Verophasmatodea</taxon>
        <taxon>Anareolatae</taxon>
        <taxon>Phasmatidae</taxon>
        <taxon>Eurycanthinae</taxon>
        <taxon>Dryococelus</taxon>
    </lineage>
</organism>
<keyword evidence="3" id="KW-1185">Reference proteome</keyword>
<reference evidence="2 3" key="1">
    <citation type="submission" date="2023-02" db="EMBL/GenBank/DDBJ databases">
        <title>LHISI_Scaffold_Assembly.</title>
        <authorList>
            <person name="Stuart O.P."/>
            <person name="Cleave R."/>
            <person name="Magrath M.J.L."/>
            <person name="Mikheyev A.S."/>
        </authorList>
    </citation>
    <scope>NUCLEOTIDE SEQUENCE [LARGE SCALE GENOMIC DNA]</scope>
    <source>
        <strain evidence="2">Daus_M_001</strain>
        <tissue evidence="2">Leg muscle</tissue>
    </source>
</reference>
<dbReference type="EMBL" id="JARBHB010000003">
    <property type="protein sequence ID" value="KAJ8889865.1"/>
    <property type="molecule type" value="Genomic_DNA"/>
</dbReference>
<proteinExistence type="predicted"/>